<dbReference type="Gene3D" id="3.90.80.10">
    <property type="entry name" value="Inorganic pyrophosphatase"/>
    <property type="match status" value="1"/>
</dbReference>
<dbReference type="Pfam" id="PF00719">
    <property type="entry name" value="Pyrophosphatase"/>
    <property type="match status" value="1"/>
</dbReference>
<dbReference type="GO" id="GO:0006796">
    <property type="term" value="P:phosphate-containing compound metabolic process"/>
    <property type="evidence" value="ECO:0007669"/>
    <property type="project" value="InterPro"/>
</dbReference>
<keyword evidence="5" id="KW-0460">Magnesium</keyword>
<sequence length="276" mass="32526">MMEEYLGKKVVVVIDRPLGSKHPEHEFIYPINYGYLSNTVSGDGEEIDAYVLGEFKPLESYEGYVIAIIQRKDDNEDKLVVSKDLNMYNRDQIRALVEFQERFFETEIIMYEDEARKDIDGELIEFDTLKREFLELVRAKKFIVLATSKDNRVTARSISCVVIDSKIYFQTDRTFLKYEQIKSNPNVALCVDNFQIEGYAKIKGHPFAEENKNFIEVFREIHSGSFNAYSHMENEVVIEVDPKFVTVWKYEDGQPFMEFLDFENEKAYRKYYDNSK</sequence>
<dbReference type="Proteomes" id="UP000464452">
    <property type="component" value="Chromosome"/>
</dbReference>
<dbReference type="Gene3D" id="2.30.110.10">
    <property type="entry name" value="Electron Transport, Fmn-binding Protein, Chain A"/>
    <property type="match status" value="1"/>
</dbReference>
<keyword evidence="4" id="KW-0378">Hydrolase</keyword>
<accession>A0A6P1YGK0</accession>
<evidence type="ECO:0000256" key="4">
    <source>
        <dbReference type="ARBA" id="ARBA00022801"/>
    </source>
</evidence>
<evidence type="ECO:0000313" key="7">
    <source>
        <dbReference type="EMBL" id="QIB27046.1"/>
    </source>
</evidence>
<dbReference type="InterPro" id="IPR011576">
    <property type="entry name" value="Pyridox_Oxase_N"/>
</dbReference>
<evidence type="ECO:0000256" key="5">
    <source>
        <dbReference type="ARBA" id="ARBA00022842"/>
    </source>
</evidence>
<dbReference type="InterPro" id="IPR012349">
    <property type="entry name" value="Split_barrel_FMN-bd"/>
</dbReference>
<feature type="domain" description="Pyridoxamine 5'-phosphate oxidase N-terminal" evidence="6">
    <location>
        <begin position="130"/>
        <end position="248"/>
    </location>
</feature>
<dbReference type="GO" id="GO:0005737">
    <property type="term" value="C:cytoplasm"/>
    <property type="evidence" value="ECO:0007669"/>
    <property type="project" value="InterPro"/>
</dbReference>
<comment type="cofactor">
    <cofactor evidence="1">
        <name>Mg(2+)</name>
        <dbReference type="ChEBI" id="CHEBI:18420"/>
    </cofactor>
</comment>
<dbReference type="InterPro" id="IPR008162">
    <property type="entry name" value="Pyrophosphatase"/>
</dbReference>
<dbReference type="EMBL" id="CP048617">
    <property type="protein sequence ID" value="QIB27046.1"/>
    <property type="molecule type" value="Genomic_DNA"/>
</dbReference>
<dbReference type="GO" id="GO:0004427">
    <property type="term" value="F:inorganic diphosphate phosphatase activity"/>
    <property type="evidence" value="ECO:0007669"/>
    <property type="project" value="UniProtKB-EC"/>
</dbReference>
<gene>
    <name evidence="7" type="ORF">G3A45_06920</name>
</gene>
<keyword evidence="3" id="KW-0479">Metal-binding</keyword>
<evidence type="ECO:0000256" key="3">
    <source>
        <dbReference type="ARBA" id="ARBA00022723"/>
    </source>
</evidence>
<dbReference type="SUPFAM" id="SSF50324">
    <property type="entry name" value="Inorganic pyrophosphatase"/>
    <property type="match status" value="1"/>
</dbReference>
<reference evidence="7 8" key="1">
    <citation type="submission" date="2020-02" db="EMBL/GenBank/DDBJ databases">
        <title>Thermophilic hydrogen producing bacteria, Caloranaerobacter azorensis.</title>
        <authorList>
            <person name="Baek K."/>
        </authorList>
    </citation>
    <scope>NUCLEOTIDE SEQUENCE [LARGE SCALE GENOMIC DNA]</scope>
    <source>
        <strain evidence="7 8">T3-1</strain>
    </source>
</reference>
<dbReference type="Pfam" id="PF01243">
    <property type="entry name" value="PNPOx_N"/>
    <property type="match status" value="1"/>
</dbReference>
<dbReference type="EC" id="3.6.1.1" evidence="2"/>
<protein>
    <recommendedName>
        <fullName evidence="2">inorganic diphosphatase</fullName>
        <ecNumber evidence="2">3.6.1.1</ecNumber>
    </recommendedName>
</protein>
<organism evidence="7 8">
    <name type="scientific">Caloranaerobacter azorensis</name>
    <dbReference type="NCBI Taxonomy" id="116090"/>
    <lineage>
        <taxon>Bacteria</taxon>
        <taxon>Bacillati</taxon>
        <taxon>Bacillota</taxon>
        <taxon>Tissierellia</taxon>
        <taxon>Tissierellales</taxon>
        <taxon>Thermohalobacteraceae</taxon>
        <taxon>Caloranaerobacter</taxon>
    </lineage>
</organism>
<name>A0A6P1YGK0_9FIRM</name>
<evidence type="ECO:0000313" key="8">
    <source>
        <dbReference type="Proteomes" id="UP000464452"/>
    </source>
</evidence>
<dbReference type="SUPFAM" id="SSF50475">
    <property type="entry name" value="FMN-binding split barrel"/>
    <property type="match status" value="1"/>
</dbReference>
<proteinExistence type="predicted"/>
<evidence type="ECO:0000256" key="2">
    <source>
        <dbReference type="ARBA" id="ARBA00012146"/>
    </source>
</evidence>
<evidence type="ECO:0000259" key="6">
    <source>
        <dbReference type="Pfam" id="PF01243"/>
    </source>
</evidence>
<evidence type="ECO:0000256" key="1">
    <source>
        <dbReference type="ARBA" id="ARBA00001946"/>
    </source>
</evidence>
<dbReference type="GO" id="GO:0000287">
    <property type="term" value="F:magnesium ion binding"/>
    <property type="evidence" value="ECO:0007669"/>
    <property type="project" value="InterPro"/>
</dbReference>
<dbReference type="InterPro" id="IPR036649">
    <property type="entry name" value="Pyrophosphatase_sf"/>
</dbReference>
<dbReference type="AlphaFoldDB" id="A0A6P1YGK0"/>
<dbReference type="KEGG" id="cazo:G3A45_06920"/>